<sequence length="272" mass="27927">MSKAASSAAAAAAAAAVAAAAAAREAQEDLARQPQREIDFSTFSDEALHAYVTHYKLAPHFPPRSLLTSAIQSSGIPPPASTPSDNGAEDEEDEEAGETSDAEGAGAEGEQEEQGEGEEGQPPRKKRRRLRSGVGESDVDKNGSLISTAHIIPNGGTNTRKRAAAVAAAAGITASSLSGAVGSSSTSGGYTAASGAGAENAEDEIDPEEATALEQLADVHAARAYLSRAVSRHFASLPAPKEGEVVVGFLYRAKIRDKVLKIADYTPPAHLV</sequence>
<dbReference type="EMBL" id="LWDF02000090">
    <property type="protein sequence ID" value="KAE8257919.1"/>
    <property type="molecule type" value="Genomic_DNA"/>
</dbReference>
<feature type="compositionally biased region" description="Acidic residues" evidence="1">
    <location>
        <begin position="87"/>
        <end position="101"/>
    </location>
</feature>
<feature type="region of interest" description="Disordered" evidence="1">
    <location>
        <begin position="177"/>
        <end position="203"/>
    </location>
</feature>
<feature type="compositionally biased region" description="Low complexity" evidence="1">
    <location>
        <begin position="177"/>
        <end position="198"/>
    </location>
</feature>
<proteinExistence type="predicted"/>
<reference evidence="2" key="2">
    <citation type="journal article" date="2019" name="IMA Fungus">
        <title>Genome sequencing and comparison of five Tilletia species to identify candidate genes for the detection of regulated species infecting wheat.</title>
        <authorList>
            <person name="Nguyen H.D.T."/>
            <person name="Sultana T."/>
            <person name="Kesanakurti P."/>
            <person name="Hambleton S."/>
        </authorList>
    </citation>
    <scope>NUCLEOTIDE SEQUENCE</scope>
    <source>
        <strain evidence="2">DAOMC 236416</strain>
    </source>
</reference>
<organism evidence="2 3">
    <name type="scientific">Tilletia indica</name>
    <dbReference type="NCBI Taxonomy" id="43049"/>
    <lineage>
        <taxon>Eukaryota</taxon>
        <taxon>Fungi</taxon>
        <taxon>Dikarya</taxon>
        <taxon>Basidiomycota</taxon>
        <taxon>Ustilaginomycotina</taxon>
        <taxon>Exobasidiomycetes</taxon>
        <taxon>Tilletiales</taxon>
        <taxon>Tilletiaceae</taxon>
        <taxon>Tilletia</taxon>
    </lineage>
</organism>
<feature type="compositionally biased region" description="Basic and acidic residues" evidence="1">
    <location>
        <begin position="25"/>
        <end position="37"/>
    </location>
</feature>
<evidence type="ECO:0000256" key="1">
    <source>
        <dbReference type="SAM" id="MobiDB-lite"/>
    </source>
</evidence>
<evidence type="ECO:0000313" key="3">
    <source>
        <dbReference type="Proteomes" id="UP000077521"/>
    </source>
</evidence>
<feature type="region of interest" description="Disordered" evidence="1">
    <location>
        <begin position="68"/>
        <end position="142"/>
    </location>
</feature>
<name>A0A177TDG5_9BASI</name>
<evidence type="ECO:0000313" key="2">
    <source>
        <dbReference type="EMBL" id="KAE8257919.1"/>
    </source>
</evidence>
<keyword evidence="3" id="KW-1185">Reference proteome</keyword>
<accession>A0A177TDG5</accession>
<dbReference type="AlphaFoldDB" id="A0A177TDG5"/>
<protein>
    <submittedName>
        <fullName evidence="2">Uncharacterized protein</fullName>
    </submittedName>
</protein>
<feature type="region of interest" description="Disordered" evidence="1">
    <location>
        <begin position="16"/>
        <end position="37"/>
    </location>
</feature>
<comment type="caution">
    <text evidence="2">The sequence shown here is derived from an EMBL/GenBank/DDBJ whole genome shotgun (WGS) entry which is preliminary data.</text>
</comment>
<reference evidence="2" key="1">
    <citation type="submission" date="2016-04" db="EMBL/GenBank/DDBJ databases">
        <authorList>
            <person name="Nguyen H.D."/>
            <person name="Samba Siva P."/>
            <person name="Cullis J."/>
            <person name="Levesque C.A."/>
            <person name="Hambleton S."/>
        </authorList>
    </citation>
    <scope>NUCLEOTIDE SEQUENCE</scope>
    <source>
        <strain evidence="2">DAOMC 236416</strain>
    </source>
</reference>
<dbReference type="Proteomes" id="UP000077521">
    <property type="component" value="Unassembled WGS sequence"/>
</dbReference>
<gene>
    <name evidence="2" type="ORF">A4X13_0g2028</name>
</gene>
<feature type="compositionally biased region" description="Acidic residues" evidence="1">
    <location>
        <begin position="109"/>
        <end position="119"/>
    </location>
</feature>